<name>A0A3G9GHQ6_9NEIS</name>
<dbReference type="PANTHER" id="PTHR33164">
    <property type="entry name" value="TRANSCRIPTIONAL REGULATOR, MARR FAMILY"/>
    <property type="match status" value="1"/>
</dbReference>
<evidence type="ECO:0000313" key="2">
    <source>
        <dbReference type="EMBL" id="BBF86373.1"/>
    </source>
</evidence>
<keyword evidence="3" id="KW-1185">Reference proteome</keyword>
<evidence type="ECO:0000313" key="3">
    <source>
        <dbReference type="Proteomes" id="UP000198290"/>
    </source>
</evidence>
<reference evidence="2 3" key="2">
    <citation type="journal article" date="2017" name="Genome Announc.">
        <title>Draft genome sequence of Aquitalea magnusonii strain H3, a plant growth-promoting bacterium of duckweed Lemna minor.</title>
        <authorList>
            <person name="Ishizawa H."/>
            <person name="Kuroda M."/>
            <person name="Ike M."/>
        </authorList>
    </citation>
    <scope>NUCLEOTIDE SEQUENCE [LARGE SCALE GENOMIC DNA]</scope>
    <source>
        <strain evidence="2 3">H3</strain>
    </source>
</reference>
<dbReference type="PANTHER" id="PTHR33164:SF43">
    <property type="entry name" value="HTH-TYPE TRANSCRIPTIONAL REPRESSOR YETL"/>
    <property type="match status" value="1"/>
</dbReference>
<sequence>MDHFFVSPPCPWSTMTVPVLSKQDFERLADFRYRLRQFLRFSEELAQEHGITPLQYLLLLQVQGYPGRDWATVAELAERLQSHHHSVVGLIKRCEEQELVKKTPGRQDGRQVEVSLLPKGQELVAKLAALHREELLLLKNLGGAQSLDLLQNIHRSLQD</sequence>
<reference evidence="3" key="3">
    <citation type="journal article" date="2017" name="Plant Physiol. Biochem.">
        <title>Differential oxidative and antioxidative response of duckweed Lemna minor toward plant growth promoting/inhibiting bacteria.</title>
        <authorList>
            <person name="Ishizawa H."/>
            <person name="Kuroda M."/>
            <person name="Morikawa M."/>
            <person name="Ike M."/>
        </authorList>
    </citation>
    <scope>NUCLEOTIDE SEQUENCE [LARGE SCALE GENOMIC DNA]</scope>
    <source>
        <strain evidence="3">H3</strain>
    </source>
</reference>
<evidence type="ECO:0000259" key="1">
    <source>
        <dbReference type="PROSITE" id="PS50995"/>
    </source>
</evidence>
<dbReference type="AlphaFoldDB" id="A0A3G9GHQ6"/>
<gene>
    <name evidence="2" type="ORF">DLM_2772</name>
</gene>
<feature type="domain" description="HTH marR-type" evidence="1">
    <location>
        <begin position="28"/>
        <end position="159"/>
    </location>
</feature>
<organism evidence="2 3">
    <name type="scientific">Aquitalea magnusonii</name>
    <dbReference type="NCBI Taxonomy" id="332411"/>
    <lineage>
        <taxon>Bacteria</taxon>
        <taxon>Pseudomonadati</taxon>
        <taxon>Pseudomonadota</taxon>
        <taxon>Betaproteobacteria</taxon>
        <taxon>Neisseriales</taxon>
        <taxon>Chromobacteriaceae</taxon>
        <taxon>Aquitalea</taxon>
    </lineage>
</organism>
<dbReference type="Gene3D" id="1.10.10.10">
    <property type="entry name" value="Winged helix-like DNA-binding domain superfamily/Winged helix DNA-binding domain"/>
    <property type="match status" value="1"/>
</dbReference>
<accession>A0A3G9GHQ6</accession>
<dbReference type="Proteomes" id="UP000198290">
    <property type="component" value="Chromosome"/>
</dbReference>
<dbReference type="EMBL" id="AP018823">
    <property type="protein sequence ID" value="BBF86373.1"/>
    <property type="molecule type" value="Genomic_DNA"/>
</dbReference>
<dbReference type="KEGG" id="amah:DLM_2772"/>
<dbReference type="PROSITE" id="PS50995">
    <property type="entry name" value="HTH_MARR_2"/>
    <property type="match status" value="1"/>
</dbReference>
<dbReference type="InterPro" id="IPR036388">
    <property type="entry name" value="WH-like_DNA-bd_sf"/>
</dbReference>
<dbReference type="InterPro" id="IPR036390">
    <property type="entry name" value="WH_DNA-bd_sf"/>
</dbReference>
<dbReference type="InterPro" id="IPR000835">
    <property type="entry name" value="HTH_MarR-typ"/>
</dbReference>
<proteinExistence type="predicted"/>
<reference evidence="3" key="1">
    <citation type="journal article" date="2017" name="Biotechnol. Biofuels">
        <title>Evaluation of environmental bacterial communities as a factor affecting the growth of duckweed Lemna minor.</title>
        <authorList>
            <person name="Ishizawa H."/>
            <person name="Kuroda M."/>
            <person name="Morikawa M."/>
            <person name="Ike M."/>
        </authorList>
    </citation>
    <scope>NUCLEOTIDE SEQUENCE [LARGE SCALE GENOMIC DNA]</scope>
    <source>
        <strain evidence="3">H3</strain>
    </source>
</reference>
<dbReference type="Pfam" id="PF12802">
    <property type="entry name" value="MarR_2"/>
    <property type="match status" value="1"/>
</dbReference>
<dbReference type="SUPFAM" id="SSF46785">
    <property type="entry name" value="Winged helix' DNA-binding domain"/>
    <property type="match status" value="1"/>
</dbReference>
<protein>
    <submittedName>
        <fullName evidence="2">Transcriptional regulator, MarR family</fullName>
    </submittedName>
</protein>
<dbReference type="SMART" id="SM00347">
    <property type="entry name" value="HTH_MARR"/>
    <property type="match status" value="1"/>
</dbReference>
<dbReference type="STRING" id="332411.VI06_07905"/>
<dbReference type="GO" id="GO:0006950">
    <property type="term" value="P:response to stress"/>
    <property type="evidence" value="ECO:0007669"/>
    <property type="project" value="TreeGrafter"/>
</dbReference>
<dbReference type="GO" id="GO:0003700">
    <property type="term" value="F:DNA-binding transcription factor activity"/>
    <property type="evidence" value="ECO:0007669"/>
    <property type="project" value="InterPro"/>
</dbReference>
<dbReference type="InterPro" id="IPR039422">
    <property type="entry name" value="MarR/SlyA-like"/>
</dbReference>